<feature type="region of interest" description="Disordered" evidence="3">
    <location>
        <begin position="19"/>
        <end position="48"/>
    </location>
</feature>
<dbReference type="Gene3D" id="3.90.79.10">
    <property type="entry name" value="Nucleoside Triphosphate Pyrophosphohydrolase"/>
    <property type="match status" value="1"/>
</dbReference>
<evidence type="ECO:0000256" key="2">
    <source>
        <dbReference type="ARBA" id="ARBA00022801"/>
    </source>
</evidence>
<dbReference type="GO" id="GO:0006753">
    <property type="term" value="P:nucleoside phosphate metabolic process"/>
    <property type="evidence" value="ECO:0007669"/>
    <property type="project" value="TreeGrafter"/>
</dbReference>
<comment type="caution">
    <text evidence="5">The sequence shown here is derived from an EMBL/GenBank/DDBJ whole genome shotgun (WGS) entry which is preliminary data.</text>
</comment>
<evidence type="ECO:0000313" key="6">
    <source>
        <dbReference type="Proteomes" id="UP000248724"/>
    </source>
</evidence>
<dbReference type="PROSITE" id="PS51462">
    <property type="entry name" value="NUDIX"/>
    <property type="match status" value="1"/>
</dbReference>
<feature type="domain" description="Nudix hydrolase" evidence="4">
    <location>
        <begin position="111"/>
        <end position="215"/>
    </location>
</feature>
<reference evidence="5 6" key="1">
    <citation type="journal article" date="2017" name="Nature">
        <title>Atmospheric trace gases support primary production in Antarctic desert surface soil.</title>
        <authorList>
            <person name="Ji M."/>
            <person name="Greening C."/>
            <person name="Vanwonterghem I."/>
            <person name="Carere C.R."/>
            <person name="Bay S.K."/>
            <person name="Steen J.A."/>
            <person name="Montgomery K."/>
            <person name="Lines T."/>
            <person name="Beardall J."/>
            <person name="van Dorst J."/>
            <person name="Snape I."/>
            <person name="Stott M.B."/>
            <person name="Hugenholtz P."/>
            <person name="Ferrari B.C."/>
        </authorList>
    </citation>
    <scope>NUCLEOTIDE SEQUENCE [LARGE SCALE GENOMIC DNA]</scope>
    <source>
        <strain evidence="5">RRmetagenome_bin12</strain>
    </source>
</reference>
<evidence type="ECO:0000256" key="1">
    <source>
        <dbReference type="ARBA" id="ARBA00001946"/>
    </source>
</evidence>
<proteinExistence type="predicted"/>
<dbReference type="InterPro" id="IPR015797">
    <property type="entry name" value="NUDIX_hydrolase-like_dom_sf"/>
</dbReference>
<evidence type="ECO:0000256" key="3">
    <source>
        <dbReference type="SAM" id="MobiDB-lite"/>
    </source>
</evidence>
<dbReference type="SUPFAM" id="SSF55811">
    <property type="entry name" value="Nudix"/>
    <property type="match status" value="1"/>
</dbReference>
<evidence type="ECO:0000313" key="5">
    <source>
        <dbReference type="EMBL" id="PZR79654.1"/>
    </source>
</evidence>
<dbReference type="GO" id="GO:0016787">
    <property type="term" value="F:hydrolase activity"/>
    <property type="evidence" value="ECO:0007669"/>
    <property type="project" value="UniProtKB-KW"/>
</dbReference>
<dbReference type="Pfam" id="PF00293">
    <property type="entry name" value="NUDIX"/>
    <property type="match status" value="1"/>
</dbReference>
<dbReference type="InterPro" id="IPR000086">
    <property type="entry name" value="NUDIX_hydrolase_dom"/>
</dbReference>
<dbReference type="CDD" id="cd03424">
    <property type="entry name" value="NUDIX_ADPRase_Nudt5_UGPPase_Nudt14"/>
    <property type="match status" value="1"/>
</dbReference>
<dbReference type="EMBL" id="QHBU01000196">
    <property type="protein sequence ID" value="PZR79654.1"/>
    <property type="molecule type" value="Genomic_DNA"/>
</dbReference>
<protein>
    <recommendedName>
        <fullName evidence="4">Nudix hydrolase domain-containing protein</fullName>
    </recommendedName>
</protein>
<dbReference type="PANTHER" id="PTHR11839:SF18">
    <property type="entry name" value="NUDIX HYDROLASE DOMAIN-CONTAINING PROTEIN"/>
    <property type="match status" value="1"/>
</dbReference>
<sequence length="215" mass="24173">MRLGAVLPRGTVGAARLRGHRRHDRVLVHPQPRQRHPATHPQPDAGDVRARRAAQHRCHRRQVRDAYQLTVEPEGGEPNAPRVIARRDTVVSPWFTVVEKDVFFPWSTGQHTYYAVGTLPYVKVYAVTPSLRVPLVRQFRPAVEKFTWELPAGMLDDETSAEETCRRELLEETGLTAETIIPLGTYDIDTGRAESYSTGSGLRALRACRTSGPFT</sequence>
<dbReference type="GO" id="GO:0019693">
    <property type="term" value="P:ribose phosphate metabolic process"/>
    <property type="evidence" value="ECO:0007669"/>
    <property type="project" value="TreeGrafter"/>
</dbReference>
<dbReference type="PANTHER" id="PTHR11839">
    <property type="entry name" value="UDP/ADP-SUGAR PYROPHOSPHATASE"/>
    <property type="match status" value="1"/>
</dbReference>
<dbReference type="AlphaFoldDB" id="A0A2W6A833"/>
<comment type="cofactor">
    <cofactor evidence="1">
        <name>Mg(2+)</name>
        <dbReference type="ChEBI" id="CHEBI:18420"/>
    </cofactor>
</comment>
<organism evidence="5 6">
    <name type="scientific">Candidatus Aeolococcus gillhamiae</name>
    <dbReference type="NCBI Taxonomy" id="3127015"/>
    <lineage>
        <taxon>Bacteria</taxon>
        <taxon>Bacillati</taxon>
        <taxon>Candidatus Dormiibacterota</taxon>
        <taxon>Candidatus Dormibacteria</taxon>
        <taxon>Candidatus Aeolococcales</taxon>
        <taxon>Candidatus Aeolococcaceae</taxon>
        <taxon>Candidatus Aeolococcus</taxon>
    </lineage>
</organism>
<accession>A0A2W6A833</accession>
<name>A0A2W6A833_9BACT</name>
<gene>
    <name evidence="5" type="ORF">DLM65_10305</name>
</gene>
<keyword evidence="2" id="KW-0378">Hydrolase</keyword>
<evidence type="ECO:0000259" key="4">
    <source>
        <dbReference type="PROSITE" id="PS51462"/>
    </source>
</evidence>
<dbReference type="Proteomes" id="UP000248724">
    <property type="component" value="Unassembled WGS sequence"/>
</dbReference>